<keyword evidence="3" id="KW-0479">Metal-binding</keyword>
<feature type="signal peptide" evidence="8">
    <location>
        <begin position="1"/>
        <end position="40"/>
    </location>
</feature>
<dbReference type="Gene3D" id="3.10.170.10">
    <property type="match status" value="1"/>
</dbReference>
<dbReference type="PANTHER" id="PTHR33794:SF1">
    <property type="entry name" value="BACILLOLYSIN"/>
    <property type="match status" value="1"/>
</dbReference>
<evidence type="ECO:0000256" key="3">
    <source>
        <dbReference type="ARBA" id="ARBA00022723"/>
    </source>
</evidence>
<feature type="compositionally biased region" description="Basic and acidic residues" evidence="7">
    <location>
        <begin position="625"/>
        <end position="643"/>
    </location>
</feature>
<protein>
    <submittedName>
        <fullName evidence="11">M4 family metallopeptidase</fullName>
    </submittedName>
</protein>
<dbReference type="SUPFAM" id="SSF55486">
    <property type="entry name" value="Metalloproteases ('zincins'), catalytic domain"/>
    <property type="match status" value="1"/>
</dbReference>
<evidence type="ECO:0000256" key="2">
    <source>
        <dbReference type="ARBA" id="ARBA00022670"/>
    </source>
</evidence>
<evidence type="ECO:0000256" key="6">
    <source>
        <dbReference type="ARBA" id="ARBA00023049"/>
    </source>
</evidence>
<feature type="domain" description="Peptidase M4" evidence="9">
    <location>
        <begin position="253"/>
        <end position="413"/>
    </location>
</feature>
<feature type="region of interest" description="Disordered" evidence="7">
    <location>
        <begin position="222"/>
        <end position="256"/>
    </location>
</feature>
<evidence type="ECO:0000256" key="8">
    <source>
        <dbReference type="SAM" id="SignalP"/>
    </source>
</evidence>
<dbReference type="CDD" id="cd09597">
    <property type="entry name" value="M4_TLP"/>
    <property type="match status" value="1"/>
</dbReference>
<dbReference type="InterPro" id="IPR011042">
    <property type="entry name" value="6-blade_b-propeller_TolB-like"/>
</dbReference>
<dbReference type="InterPro" id="IPR001570">
    <property type="entry name" value="Peptidase_M4_C_domain"/>
</dbReference>
<comment type="similarity">
    <text evidence="1">Belongs to the peptidase M4 family.</text>
</comment>
<proteinExistence type="inferred from homology"/>
<dbReference type="SUPFAM" id="SSF69304">
    <property type="entry name" value="Tricorn protease N-terminal domain"/>
    <property type="match status" value="1"/>
</dbReference>
<dbReference type="Pfam" id="PF01447">
    <property type="entry name" value="Peptidase_M4"/>
    <property type="match status" value="1"/>
</dbReference>
<feature type="region of interest" description="Disordered" evidence="7">
    <location>
        <begin position="604"/>
        <end position="643"/>
    </location>
</feature>
<comment type="caution">
    <text evidence="11">The sequence shown here is derived from an EMBL/GenBank/DDBJ whole genome shotgun (WGS) entry which is preliminary data.</text>
</comment>
<dbReference type="PANTHER" id="PTHR33794">
    <property type="entry name" value="BACILLOLYSIN"/>
    <property type="match status" value="1"/>
</dbReference>
<evidence type="ECO:0000313" key="11">
    <source>
        <dbReference type="EMBL" id="MFI0912719.1"/>
    </source>
</evidence>
<accession>A0ABW7T5E3</accession>
<dbReference type="InterPro" id="IPR023612">
    <property type="entry name" value="Peptidase_M4"/>
</dbReference>
<keyword evidence="12" id="KW-1185">Reference proteome</keyword>
<evidence type="ECO:0000256" key="1">
    <source>
        <dbReference type="ARBA" id="ARBA00009388"/>
    </source>
</evidence>
<name>A0ABW7T5E3_9ACTN</name>
<dbReference type="Gene3D" id="2.120.10.30">
    <property type="entry name" value="TolB, C-terminal domain"/>
    <property type="match status" value="1"/>
</dbReference>
<dbReference type="InterPro" id="IPR027268">
    <property type="entry name" value="Peptidase_M4/M1_CTD_sf"/>
</dbReference>
<organism evidence="11 12">
    <name type="scientific">Streptomyces abikoensis</name>
    <dbReference type="NCBI Taxonomy" id="97398"/>
    <lineage>
        <taxon>Bacteria</taxon>
        <taxon>Bacillati</taxon>
        <taxon>Actinomycetota</taxon>
        <taxon>Actinomycetes</taxon>
        <taxon>Kitasatosporales</taxon>
        <taxon>Streptomycetaceae</taxon>
        <taxon>Streptomyces</taxon>
    </lineage>
</organism>
<dbReference type="Pfam" id="PF02868">
    <property type="entry name" value="Peptidase_M4_C"/>
    <property type="match status" value="1"/>
</dbReference>
<keyword evidence="5" id="KW-0862">Zinc</keyword>
<keyword evidence="8" id="KW-0732">Signal</keyword>
<gene>
    <name evidence="11" type="ORF">ACH4TF_19965</name>
</gene>
<evidence type="ECO:0000256" key="4">
    <source>
        <dbReference type="ARBA" id="ARBA00022801"/>
    </source>
</evidence>
<feature type="domain" description="Peptidase M4 C-terminal" evidence="10">
    <location>
        <begin position="416"/>
        <end position="570"/>
    </location>
</feature>
<keyword evidence="4" id="KW-0378">Hydrolase</keyword>
<evidence type="ECO:0000313" key="12">
    <source>
        <dbReference type="Proteomes" id="UP001611162"/>
    </source>
</evidence>
<sequence length="909" mass="96036">MRERRARTARRTARPRARITSAAALISAAALVVPAPPAGAAAGPPTADTGSAADAALAHLAAQGKRDLAPLLTTASGASETVRFQQKHRGVDVLGGQYVVRMQRQSGKRVVTGASGKYFTALTTDTTPEVSEEIAVERAVDATLTRLDARQGQEDESAGAEPLTGTARGLVVLPRGTGVLTRHVTVRGTDPASGAPVLEEVYIDAADGYPVLEYSSIRTFDVPSRNFPTGPYDPNGTPDAPRPPAPGPGALGSGVRADGTTVELRLDRDEARKEYVMRDYSRTRDGDRKPIATWDARHRGPGEVAGTWPADLKEFGSATPAFGKEATETGAVDAHWAAGRVLDYYKSVLGRDGIDGRGMAVNSLVGVWDYGHPLKNAFWAGTTAAYGNGDAEYRPFSAALDVVGHVMTQGVVERTAGLVHAGQSGALAGAVADYFGAAIETDARGTSMDDPASGLLGETLCRTKSPRECAVRDMNDGRTTAKSFVGVGFTTDNGGVHLNSTIFSGALWDIRKDLDRALADRIVHRALTGYMTPLDGFTEGRDAVIAAARELGVTGKDLRAVERAFTAHGIVPGWELAIGVDTDRLLGRVTSDRTNVGAGGGWWVAPASNESGTEANSIWAGRTDGTGEKRRISPNDGRDHVEPATDGRTVVWVAYRGNRVEVLARPIAGGPIKKLYADRHGVHSPRIEGKDVVFEIGQRKGGNRVVYLRVGEIEPTEVQPASGRLWAATVRPSLSNGRIAYTDSGRVYGVYRQDTKLLDIATGKVTVLPQIGTPSGLGQTAITSKHVFWLVKDVKDSDRTAVRRVGLDGTGVVDISPGQGEDALYGVGLTASEDAVTVTARTPDSALRSETLSKLWQFSTDGSRKGRVSCDRGEQLGAAAAGGTRVVWIDATTGYPDLVTRPRPAGNCG</sequence>
<dbReference type="EMBL" id="JBIRRB010000006">
    <property type="protein sequence ID" value="MFI0912719.1"/>
    <property type="molecule type" value="Genomic_DNA"/>
</dbReference>
<keyword evidence="6" id="KW-0482">Metalloprotease</keyword>
<keyword evidence="2" id="KW-0645">Protease</keyword>
<dbReference type="Proteomes" id="UP001611162">
    <property type="component" value="Unassembled WGS sequence"/>
</dbReference>
<reference evidence="11 12" key="1">
    <citation type="submission" date="2024-10" db="EMBL/GenBank/DDBJ databases">
        <title>The Natural Products Discovery Center: Release of the First 8490 Sequenced Strains for Exploring Actinobacteria Biosynthetic Diversity.</title>
        <authorList>
            <person name="Kalkreuter E."/>
            <person name="Kautsar S.A."/>
            <person name="Yang D."/>
            <person name="Bader C.D."/>
            <person name="Teijaro C.N."/>
            <person name="Fluegel L."/>
            <person name="Davis C.M."/>
            <person name="Simpson J.R."/>
            <person name="Lauterbach L."/>
            <person name="Steele A.D."/>
            <person name="Gui C."/>
            <person name="Meng S."/>
            <person name="Li G."/>
            <person name="Viehrig K."/>
            <person name="Ye F."/>
            <person name="Su P."/>
            <person name="Kiefer A.F."/>
            <person name="Nichols A."/>
            <person name="Cepeda A.J."/>
            <person name="Yan W."/>
            <person name="Fan B."/>
            <person name="Jiang Y."/>
            <person name="Adhikari A."/>
            <person name="Zheng C.-J."/>
            <person name="Schuster L."/>
            <person name="Cowan T.M."/>
            <person name="Smanski M.J."/>
            <person name="Chevrette M.G."/>
            <person name="De Carvalho L.P.S."/>
            <person name="Shen B."/>
        </authorList>
    </citation>
    <scope>NUCLEOTIDE SEQUENCE [LARGE SCALE GENOMIC DNA]</scope>
    <source>
        <strain evidence="11 12">NPDC020979</strain>
    </source>
</reference>
<feature type="chain" id="PRO_5046913749" evidence="8">
    <location>
        <begin position="41"/>
        <end position="909"/>
    </location>
</feature>
<dbReference type="InterPro" id="IPR050728">
    <property type="entry name" value="Zinc_Metalloprotease_M4"/>
</dbReference>
<dbReference type="RefSeq" id="WP_397613519.1">
    <property type="nucleotide sequence ID" value="NZ_JBIRRB010000006.1"/>
</dbReference>
<evidence type="ECO:0000259" key="9">
    <source>
        <dbReference type="Pfam" id="PF01447"/>
    </source>
</evidence>
<dbReference type="PRINTS" id="PR00730">
    <property type="entry name" value="THERMOLYSIN"/>
</dbReference>
<dbReference type="Gene3D" id="1.10.390.10">
    <property type="entry name" value="Neutral Protease Domain 2"/>
    <property type="match status" value="1"/>
</dbReference>
<dbReference type="InterPro" id="IPR013856">
    <property type="entry name" value="Peptidase_M4_domain"/>
</dbReference>
<evidence type="ECO:0000256" key="7">
    <source>
        <dbReference type="SAM" id="MobiDB-lite"/>
    </source>
</evidence>
<evidence type="ECO:0000259" key="10">
    <source>
        <dbReference type="Pfam" id="PF02868"/>
    </source>
</evidence>
<evidence type="ECO:0000256" key="5">
    <source>
        <dbReference type="ARBA" id="ARBA00022833"/>
    </source>
</evidence>